<dbReference type="InterPro" id="IPR029016">
    <property type="entry name" value="GAF-like_dom_sf"/>
</dbReference>
<keyword evidence="8" id="KW-1185">Reference proteome</keyword>
<dbReference type="GeneID" id="77486211"/>
<dbReference type="RefSeq" id="WP_067483322.1">
    <property type="nucleotide sequence ID" value="NZ_BJUG01000006.1"/>
</dbReference>
<evidence type="ECO:0000313" key="6">
    <source>
        <dbReference type="EMBL" id="GEK37001.1"/>
    </source>
</evidence>
<protein>
    <submittedName>
        <fullName evidence="7">IclR family transcriptional regulator</fullName>
    </submittedName>
</protein>
<dbReference type="InterPro" id="IPR036390">
    <property type="entry name" value="WH_DNA-bd_sf"/>
</dbReference>
<proteinExistence type="predicted"/>
<dbReference type="SUPFAM" id="SSF46785">
    <property type="entry name" value="Winged helix' DNA-binding domain"/>
    <property type="match status" value="1"/>
</dbReference>
<sequence>MENKKPYGTVLIKASTILDYLAEAPDSSLQAIAKGTGMTASTALKILDTLTLIGYTNKNSDKNYRLGSKFIRYANKSIEEQDLVEATRPYLEQLQDTIDETIHLGILNNEEILYVNKLEAKNQTIRMSSKIGVTRPLYSSAMGKAVLAEFDENQYDTYLTKHPLVPFTEYTITNPLRLKSEIEKVQQSKIAYDDEEMEQDIFCIGAAIVKNNEIIGAFSISMPKYRLTGEIKNQIVAAVKQTKQKIEETLTKK</sequence>
<evidence type="ECO:0000256" key="2">
    <source>
        <dbReference type="ARBA" id="ARBA00023125"/>
    </source>
</evidence>
<dbReference type="Proteomes" id="UP000321361">
    <property type="component" value="Unassembled WGS sequence"/>
</dbReference>
<dbReference type="AlphaFoldDB" id="A0A179ER07"/>
<dbReference type="InterPro" id="IPR036388">
    <property type="entry name" value="WH-like_DNA-bd_sf"/>
</dbReference>
<dbReference type="InterPro" id="IPR050707">
    <property type="entry name" value="HTH_MetabolicPath_Reg"/>
</dbReference>
<organism evidence="7 8">
    <name type="scientific">Enterococcus thailandicus</name>
    <dbReference type="NCBI Taxonomy" id="417368"/>
    <lineage>
        <taxon>Bacteria</taxon>
        <taxon>Bacillati</taxon>
        <taxon>Bacillota</taxon>
        <taxon>Bacilli</taxon>
        <taxon>Lactobacillales</taxon>
        <taxon>Enterococcaceae</taxon>
        <taxon>Enterococcus</taxon>
    </lineage>
</organism>
<name>A0A179ER07_ENTTH</name>
<dbReference type="PROSITE" id="PS51077">
    <property type="entry name" value="HTH_ICLR"/>
    <property type="match status" value="1"/>
</dbReference>
<evidence type="ECO:0000256" key="1">
    <source>
        <dbReference type="ARBA" id="ARBA00023015"/>
    </source>
</evidence>
<dbReference type="KEGG" id="eth:CK496_01005"/>
<dbReference type="Gene3D" id="1.10.10.10">
    <property type="entry name" value="Winged helix-like DNA-binding domain superfamily/Winged helix DNA-binding domain"/>
    <property type="match status" value="1"/>
</dbReference>
<dbReference type="EMBL" id="BJUG01000006">
    <property type="protein sequence ID" value="GEK37001.1"/>
    <property type="molecule type" value="Genomic_DNA"/>
</dbReference>
<dbReference type="GO" id="GO:0045892">
    <property type="term" value="P:negative regulation of DNA-templated transcription"/>
    <property type="evidence" value="ECO:0007669"/>
    <property type="project" value="UniProtKB-ARBA"/>
</dbReference>
<dbReference type="SMART" id="SM00346">
    <property type="entry name" value="HTH_ICLR"/>
    <property type="match status" value="1"/>
</dbReference>
<evidence type="ECO:0000313" key="8">
    <source>
        <dbReference type="Proteomes" id="UP000078516"/>
    </source>
</evidence>
<accession>A0A179ER07</accession>
<dbReference type="Pfam" id="PF01614">
    <property type="entry name" value="IclR_C"/>
    <property type="match status" value="1"/>
</dbReference>
<dbReference type="GO" id="GO:0003700">
    <property type="term" value="F:DNA-binding transcription factor activity"/>
    <property type="evidence" value="ECO:0007669"/>
    <property type="project" value="TreeGrafter"/>
</dbReference>
<dbReference type="Proteomes" id="UP000078516">
    <property type="component" value="Unassembled WGS sequence"/>
</dbReference>
<keyword evidence="3" id="KW-0804">Transcription</keyword>
<dbReference type="EMBL" id="LWMN01000012">
    <property type="protein sequence ID" value="OAQ55676.1"/>
    <property type="molecule type" value="Genomic_DNA"/>
</dbReference>
<dbReference type="Gene3D" id="3.30.450.40">
    <property type="match status" value="1"/>
</dbReference>
<evidence type="ECO:0000259" key="5">
    <source>
        <dbReference type="PROSITE" id="PS51078"/>
    </source>
</evidence>
<reference evidence="6 9" key="2">
    <citation type="submission" date="2019-07" db="EMBL/GenBank/DDBJ databases">
        <title>Whole genome shotgun sequence of Enterococcus thailandicus NBRC 101867.</title>
        <authorList>
            <person name="Hosoyama A."/>
            <person name="Uohara A."/>
            <person name="Ohji S."/>
            <person name="Ichikawa N."/>
        </authorList>
    </citation>
    <scope>NUCLEOTIDE SEQUENCE [LARGE SCALE GENOMIC DNA]</scope>
    <source>
        <strain evidence="6 9">NBRC 101867</strain>
    </source>
</reference>
<dbReference type="Pfam" id="PF09339">
    <property type="entry name" value="HTH_IclR"/>
    <property type="match status" value="1"/>
</dbReference>
<keyword evidence="1" id="KW-0805">Transcription regulation</keyword>
<gene>
    <name evidence="7" type="ORF">A6E74_06330</name>
    <name evidence="6" type="ORF">ETH01_12880</name>
</gene>
<dbReference type="InterPro" id="IPR014757">
    <property type="entry name" value="Tscrpt_reg_IclR_C"/>
</dbReference>
<feature type="domain" description="HTH iclR-type" evidence="4">
    <location>
        <begin position="8"/>
        <end position="68"/>
    </location>
</feature>
<dbReference type="OrthoDB" id="9791752at2"/>
<reference evidence="7 8" key="1">
    <citation type="submission" date="2016-04" db="EMBL/GenBank/DDBJ databases">
        <title>Draft genome of an Enterococcus thailandicus strain isolated from bovine feces.</title>
        <authorList>
            <person name="Beukers A.G."/>
            <person name="Zaheer R."/>
            <person name="Goji N."/>
            <person name="Cook S.R."/>
            <person name="Amoako K."/>
            <person name="Chaves A.V."/>
            <person name="Ward M.P."/>
            <person name="Mcallister T.A."/>
        </authorList>
    </citation>
    <scope>NUCLEOTIDE SEQUENCE [LARGE SCALE GENOMIC DNA]</scope>
    <source>
        <strain evidence="7 8">F0711D 46</strain>
    </source>
</reference>
<evidence type="ECO:0000259" key="4">
    <source>
        <dbReference type="PROSITE" id="PS51077"/>
    </source>
</evidence>
<evidence type="ECO:0000313" key="7">
    <source>
        <dbReference type="EMBL" id="OAQ55676.1"/>
    </source>
</evidence>
<dbReference type="GO" id="GO:0003677">
    <property type="term" value="F:DNA binding"/>
    <property type="evidence" value="ECO:0007669"/>
    <property type="project" value="UniProtKB-KW"/>
</dbReference>
<evidence type="ECO:0000313" key="9">
    <source>
        <dbReference type="Proteomes" id="UP000321361"/>
    </source>
</evidence>
<keyword evidence="2" id="KW-0238">DNA-binding</keyword>
<dbReference type="PANTHER" id="PTHR30136">
    <property type="entry name" value="HELIX-TURN-HELIX TRANSCRIPTIONAL REGULATOR, ICLR FAMILY"/>
    <property type="match status" value="1"/>
</dbReference>
<dbReference type="InterPro" id="IPR005471">
    <property type="entry name" value="Tscrpt_reg_IclR_N"/>
</dbReference>
<dbReference type="PATRIC" id="fig|417368.6.peg.2154"/>
<dbReference type="PROSITE" id="PS51078">
    <property type="entry name" value="ICLR_ED"/>
    <property type="match status" value="1"/>
</dbReference>
<dbReference type="PANTHER" id="PTHR30136:SF24">
    <property type="entry name" value="HTH-TYPE TRANSCRIPTIONAL REPRESSOR ALLR"/>
    <property type="match status" value="1"/>
</dbReference>
<comment type="caution">
    <text evidence="7">The sequence shown here is derived from an EMBL/GenBank/DDBJ whole genome shotgun (WGS) entry which is preliminary data.</text>
</comment>
<evidence type="ECO:0000256" key="3">
    <source>
        <dbReference type="ARBA" id="ARBA00023163"/>
    </source>
</evidence>
<feature type="domain" description="IclR-ED" evidence="5">
    <location>
        <begin position="69"/>
        <end position="252"/>
    </location>
</feature>
<dbReference type="SUPFAM" id="SSF55781">
    <property type="entry name" value="GAF domain-like"/>
    <property type="match status" value="1"/>
</dbReference>